<gene>
    <name evidence="1" type="ORF">MELIAE_LOCUS4684</name>
</gene>
<sequence>MPGYIRSNCPQCKPGPPAAPISFVKLLSTCLQVDYPSENDVALFLSTTTTPEYRSLRPMVKVTIEDKTGLAFVDSGAKCSIVGSNLFQHLNDKRHPYTVTTLHMIFADGKREVDATIFECTIQSMKRFSVFHTFPLSHTNSKNILGVDFILKFNLVLNIPKKIAYFNDERLQIIALALHKYFECLIICSTIVHRT</sequence>
<accession>A0A9P0B1Y3</accession>
<dbReference type="AlphaFoldDB" id="A0A9P0B1Y3"/>
<dbReference type="Gene3D" id="2.40.70.10">
    <property type="entry name" value="Acid Proteases"/>
    <property type="match status" value="1"/>
</dbReference>
<evidence type="ECO:0000313" key="1">
    <source>
        <dbReference type="EMBL" id="CAH0552470.1"/>
    </source>
</evidence>
<dbReference type="InterPro" id="IPR021109">
    <property type="entry name" value="Peptidase_aspartic_dom_sf"/>
</dbReference>
<dbReference type="EMBL" id="OV121134">
    <property type="protein sequence ID" value="CAH0552470.1"/>
    <property type="molecule type" value="Genomic_DNA"/>
</dbReference>
<proteinExistence type="predicted"/>
<dbReference type="OrthoDB" id="8027319at2759"/>
<name>A0A9P0B1Y3_BRAAE</name>
<reference evidence="1" key="1">
    <citation type="submission" date="2021-12" db="EMBL/GenBank/DDBJ databases">
        <authorList>
            <person name="King R."/>
        </authorList>
    </citation>
    <scope>NUCLEOTIDE SEQUENCE</scope>
</reference>
<dbReference type="Proteomes" id="UP001154078">
    <property type="component" value="Chromosome 3"/>
</dbReference>
<protein>
    <submittedName>
        <fullName evidence="1">Uncharacterized protein</fullName>
    </submittedName>
</protein>
<evidence type="ECO:0000313" key="2">
    <source>
        <dbReference type="Proteomes" id="UP001154078"/>
    </source>
</evidence>
<organism evidence="1 2">
    <name type="scientific">Brassicogethes aeneus</name>
    <name type="common">Rape pollen beetle</name>
    <name type="synonym">Meligethes aeneus</name>
    <dbReference type="NCBI Taxonomy" id="1431903"/>
    <lineage>
        <taxon>Eukaryota</taxon>
        <taxon>Metazoa</taxon>
        <taxon>Ecdysozoa</taxon>
        <taxon>Arthropoda</taxon>
        <taxon>Hexapoda</taxon>
        <taxon>Insecta</taxon>
        <taxon>Pterygota</taxon>
        <taxon>Neoptera</taxon>
        <taxon>Endopterygota</taxon>
        <taxon>Coleoptera</taxon>
        <taxon>Polyphaga</taxon>
        <taxon>Cucujiformia</taxon>
        <taxon>Nitidulidae</taxon>
        <taxon>Meligethinae</taxon>
        <taxon>Brassicogethes</taxon>
    </lineage>
</organism>
<keyword evidence="2" id="KW-1185">Reference proteome</keyword>
<dbReference type="SUPFAM" id="SSF50630">
    <property type="entry name" value="Acid proteases"/>
    <property type="match status" value="1"/>
</dbReference>